<accession>X1TJS4</accession>
<evidence type="ECO:0000256" key="1">
    <source>
        <dbReference type="SAM" id="Phobius"/>
    </source>
</evidence>
<evidence type="ECO:0000313" key="2">
    <source>
        <dbReference type="EMBL" id="GAI80299.1"/>
    </source>
</evidence>
<feature type="transmembrane region" description="Helical" evidence="1">
    <location>
        <begin position="14"/>
        <end position="37"/>
    </location>
</feature>
<feature type="non-terminal residue" evidence="2">
    <location>
        <position position="1"/>
    </location>
</feature>
<name>X1TJS4_9ZZZZ</name>
<reference evidence="2" key="1">
    <citation type="journal article" date="2014" name="Front. Microbiol.">
        <title>High frequency of phylogenetically diverse reductive dehalogenase-homologous genes in deep subseafloor sedimentary metagenomes.</title>
        <authorList>
            <person name="Kawai M."/>
            <person name="Futagami T."/>
            <person name="Toyoda A."/>
            <person name="Takaki Y."/>
            <person name="Nishi S."/>
            <person name="Hori S."/>
            <person name="Arai W."/>
            <person name="Tsubouchi T."/>
            <person name="Morono Y."/>
            <person name="Uchiyama I."/>
            <person name="Ito T."/>
            <person name="Fujiyama A."/>
            <person name="Inagaki F."/>
            <person name="Takami H."/>
        </authorList>
    </citation>
    <scope>NUCLEOTIDE SEQUENCE</scope>
    <source>
        <strain evidence="2">Expedition CK06-06</strain>
    </source>
</reference>
<keyword evidence="1" id="KW-0472">Membrane</keyword>
<protein>
    <submittedName>
        <fullName evidence="2">Uncharacterized protein</fullName>
    </submittedName>
</protein>
<sequence>RRGSSIFKICSKDFLFIIVFPSVLLLLLLIIFISGLFKEKTKGGLMTLDEFMMDRLKDHGQAHKLEEQFARMKKDPAGKIYMPLVYHGAKIAIRLRLSPNKVSYINLILSFFIF</sequence>
<proteinExistence type="predicted"/>
<keyword evidence="1" id="KW-0812">Transmembrane</keyword>
<organism evidence="2">
    <name type="scientific">marine sediment metagenome</name>
    <dbReference type="NCBI Taxonomy" id="412755"/>
    <lineage>
        <taxon>unclassified sequences</taxon>
        <taxon>metagenomes</taxon>
        <taxon>ecological metagenomes</taxon>
    </lineage>
</organism>
<keyword evidence="1" id="KW-1133">Transmembrane helix</keyword>
<dbReference type="EMBL" id="BARW01009423">
    <property type="protein sequence ID" value="GAI80299.1"/>
    <property type="molecule type" value="Genomic_DNA"/>
</dbReference>
<comment type="caution">
    <text evidence="2">The sequence shown here is derived from an EMBL/GenBank/DDBJ whole genome shotgun (WGS) entry which is preliminary data.</text>
</comment>
<dbReference type="AlphaFoldDB" id="X1TJS4"/>
<gene>
    <name evidence="2" type="ORF">S12H4_18961</name>
</gene>